<organism evidence="5 6">
    <name type="scientific">Alkalicoccus halolimnae</name>
    <dbReference type="NCBI Taxonomy" id="1667239"/>
    <lineage>
        <taxon>Bacteria</taxon>
        <taxon>Bacillati</taxon>
        <taxon>Bacillota</taxon>
        <taxon>Bacilli</taxon>
        <taxon>Bacillales</taxon>
        <taxon>Bacillaceae</taxon>
        <taxon>Alkalicoccus</taxon>
    </lineage>
</organism>
<dbReference type="InterPro" id="IPR051465">
    <property type="entry name" value="Cell_Envelope_Struct_Comp"/>
</dbReference>
<dbReference type="SMART" id="SM00047">
    <property type="entry name" value="LYZ2"/>
    <property type="match status" value="1"/>
</dbReference>
<dbReference type="PROSITE" id="PS51272">
    <property type="entry name" value="SLH"/>
    <property type="match status" value="3"/>
</dbReference>
<dbReference type="InterPro" id="IPR023346">
    <property type="entry name" value="Lysozyme-like_dom_sf"/>
</dbReference>
<feature type="chain" id="PRO_5044096843" evidence="3">
    <location>
        <begin position="24"/>
        <end position="662"/>
    </location>
</feature>
<feature type="domain" description="SLH" evidence="4">
    <location>
        <begin position="21"/>
        <end position="80"/>
    </location>
</feature>
<feature type="region of interest" description="Disordered" evidence="2">
    <location>
        <begin position="212"/>
        <end position="247"/>
    </location>
</feature>
<keyword evidence="6" id="KW-1185">Reference proteome</keyword>
<dbReference type="OrthoDB" id="9816557at2"/>
<dbReference type="PANTHER" id="PTHR43308">
    <property type="entry name" value="OUTER MEMBRANE PROTEIN ALPHA-RELATED"/>
    <property type="match status" value="1"/>
</dbReference>
<evidence type="ECO:0000256" key="3">
    <source>
        <dbReference type="SAM" id="SignalP"/>
    </source>
</evidence>
<dbReference type="InterPro" id="IPR002901">
    <property type="entry name" value="MGlyc_endo_b_GlcNAc-like_dom"/>
</dbReference>
<dbReference type="Pfam" id="PF01832">
    <property type="entry name" value="Glucosaminidase"/>
    <property type="match status" value="1"/>
</dbReference>
<name>A0A5C7FE89_9BACI</name>
<evidence type="ECO:0000256" key="1">
    <source>
        <dbReference type="ARBA" id="ARBA00022729"/>
    </source>
</evidence>
<dbReference type="SUPFAM" id="SSF53955">
    <property type="entry name" value="Lysozyme-like"/>
    <property type="match status" value="1"/>
</dbReference>
<keyword evidence="1 3" id="KW-0732">Signal</keyword>
<dbReference type="Proteomes" id="UP000321816">
    <property type="component" value="Chromosome"/>
</dbReference>
<dbReference type="Gene3D" id="1.10.530.10">
    <property type="match status" value="1"/>
</dbReference>
<dbReference type="GO" id="GO:0004040">
    <property type="term" value="F:amidase activity"/>
    <property type="evidence" value="ECO:0007669"/>
    <property type="project" value="InterPro"/>
</dbReference>
<evidence type="ECO:0000313" key="6">
    <source>
        <dbReference type="Proteomes" id="UP000321816"/>
    </source>
</evidence>
<gene>
    <name evidence="5" type="ORF">FTX54_014290</name>
</gene>
<sequence>MFKKAMLMLLAAVMFWGASTAYADDFQDIKGHNLEKEMREAIDLEIMKGYGGGKFGADDSVTRAQFSAFLSRALNLPAASSSNSFSDVEKSFGLADYIYAAEKAGLINGYPGGTFRPQQDITREEMAVMIDRALAYEELPNKDDKLNFTDEQDINPNYVKAVATNASYGIIKGHALPDSSQTRFAPKDNATRAHAAAYIIRLLHSVEEYRDNLEIPPSPPVNEEPPEEEPVPSEPEGDGDYRAASISSDGKLTVGNKRFASYDEAVKQASKNQTVILKGERIVKIKDGIVRPKHPTANIANVYSNSNLANAKTYATDDVRFGSEFDYVSSNGSYVEVSYAGTTGFFHIDHVEMIPSQQAANKRNYYAVRSGDLYHYLYNPSADNYAAYRYGKAPTFLSAGTKYYSRDGSTFFTASGSKAGEQDQYFNVLPVKTKTSYTAADLDRYLQNMSPAGSGSPLAGEGKSFIKAEKEYGINALYLMGKAIHESSWGTSRIAQDKKNLFGLNASDSNPYGNADVFNSFEDSIMYAARHINNNYADHSNWRFSGSIPGNKGQGFNVRYASDMFWGQKIAGHMYRADEYLGKKDYNKLTIGKTNTSGLNVREKAGATQNRLYRYASSGHYTAVRGEIKVGTQTWYQVSADHKNHYHAYMHSAYADILSFPK</sequence>
<accession>A0A5C7FE89</accession>
<dbReference type="KEGG" id="ahal:FTX54_014290"/>
<feature type="domain" description="SLH" evidence="4">
    <location>
        <begin position="81"/>
        <end position="144"/>
    </location>
</feature>
<dbReference type="Pfam" id="PF00395">
    <property type="entry name" value="SLH"/>
    <property type="match status" value="2"/>
</dbReference>
<evidence type="ECO:0000259" key="4">
    <source>
        <dbReference type="PROSITE" id="PS51272"/>
    </source>
</evidence>
<dbReference type="RefSeq" id="WP_147803786.1">
    <property type="nucleotide sequence ID" value="NZ_CP144914.1"/>
</dbReference>
<feature type="compositionally biased region" description="Acidic residues" evidence="2">
    <location>
        <begin position="224"/>
        <end position="238"/>
    </location>
</feature>
<dbReference type="PANTHER" id="PTHR43308:SF5">
    <property type="entry name" value="S-LAYER PROTEIN _ PEPTIDOGLYCAN ENDO-BETA-N-ACETYLGLUCOSAMINIDASE"/>
    <property type="match status" value="1"/>
</dbReference>
<dbReference type="AlphaFoldDB" id="A0A5C7FE89"/>
<feature type="domain" description="SLH" evidence="4">
    <location>
        <begin position="145"/>
        <end position="213"/>
    </location>
</feature>
<dbReference type="InterPro" id="IPR001119">
    <property type="entry name" value="SLH_dom"/>
</dbReference>
<evidence type="ECO:0000256" key="2">
    <source>
        <dbReference type="SAM" id="MobiDB-lite"/>
    </source>
</evidence>
<dbReference type="EMBL" id="CP144914">
    <property type="protein sequence ID" value="WWD79551.1"/>
    <property type="molecule type" value="Genomic_DNA"/>
</dbReference>
<protein>
    <submittedName>
        <fullName evidence="5">S-layer homology domain-containing protein</fullName>
    </submittedName>
</protein>
<evidence type="ECO:0000313" key="5">
    <source>
        <dbReference type="EMBL" id="WWD79551.1"/>
    </source>
</evidence>
<reference evidence="5 6" key="1">
    <citation type="submission" date="2024-01" db="EMBL/GenBank/DDBJ databases">
        <title>Complete Genome Sequence of Alkalicoccus halolimnae BZ-SZ-XJ29T, a Moderately Halophilic Bacterium Isolated from a Salt Lake.</title>
        <authorList>
            <person name="Zhao B."/>
        </authorList>
    </citation>
    <scope>NUCLEOTIDE SEQUENCE [LARGE SCALE GENOMIC DNA]</scope>
    <source>
        <strain evidence="5 6">BZ-SZ-XJ29</strain>
    </source>
</reference>
<proteinExistence type="predicted"/>
<feature type="signal peptide" evidence="3">
    <location>
        <begin position="1"/>
        <end position="23"/>
    </location>
</feature>